<keyword evidence="2" id="KW-0732">Signal</keyword>
<protein>
    <submittedName>
        <fullName evidence="4">Aste57867_9909 protein</fullName>
    </submittedName>
</protein>
<name>A0A485KPS1_9STRA</name>
<evidence type="ECO:0000313" key="4">
    <source>
        <dbReference type="EMBL" id="VFT86788.1"/>
    </source>
</evidence>
<organism evidence="4 5">
    <name type="scientific">Aphanomyces stellatus</name>
    <dbReference type="NCBI Taxonomy" id="120398"/>
    <lineage>
        <taxon>Eukaryota</taxon>
        <taxon>Sar</taxon>
        <taxon>Stramenopiles</taxon>
        <taxon>Oomycota</taxon>
        <taxon>Saprolegniomycetes</taxon>
        <taxon>Saprolegniales</taxon>
        <taxon>Verrucalvaceae</taxon>
        <taxon>Aphanomyces</taxon>
    </lineage>
</organism>
<evidence type="ECO:0000256" key="1">
    <source>
        <dbReference type="SAM" id="MobiDB-lite"/>
    </source>
</evidence>
<dbReference type="EMBL" id="CAADRA010005192">
    <property type="protein sequence ID" value="VFT86788.1"/>
    <property type="molecule type" value="Genomic_DNA"/>
</dbReference>
<dbReference type="GO" id="GO:0005576">
    <property type="term" value="C:extracellular region"/>
    <property type="evidence" value="ECO:0007669"/>
    <property type="project" value="InterPro"/>
</dbReference>
<keyword evidence="5" id="KW-1185">Reference proteome</keyword>
<dbReference type="Gene3D" id="1.10.239.10">
    <property type="entry name" value="Elicitin domain"/>
    <property type="match status" value="1"/>
</dbReference>
<proteinExistence type="predicted"/>
<feature type="chain" id="PRO_5036355449" evidence="2">
    <location>
        <begin position="18"/>
        <end position="214"/>
    </location>
</feature>
<feature type="signal peptide" evidence="2">
    <location>
        <begin position="1"/>
        <end position="17"/>
    </location>
</feature>
<reference evidence="4 5" key="1">
    <citation type="submission" date="2019-03" db="EMBL/GenBank/DDBJ databases">
        <authorList>
            <person name="Gaulin E."/>
            <person name="Dumas B."/>
        </authorList>
    </citation>
    <scope>NUCLEOTIDE SEQUENCE [LARGE SCALE GENOMIC DNA]</scope>
    <source>
        <strain evidence="4">CBS 568.67</strain>
    </source>
</reference>
<evidence type="ECO:0000256" key="2">
    <source>
        <dbReference type="SAM" id="SignalP"/>
    </source>
</evidence>
<dbReference type="EMBL" id="VJMH01005171">
    <property type="protein sequence ID" value="KAF0699534.1"/>
    <property type="molecule type" value="Genomic_DNA"/>
</dbReference>
<dbReference type="AlphaFoldDB" id="A0A485KPS1"/>
<evidence type="ECO:0000313" key="5">
    <source>
        <dbReference type="Proteomes" id="UP000332933"/>
    </source>
</evidence>
<accession>A0A485KPS1</accession>
<feature type="compositionally biased region" description="Polar residues" evidence="1">
    <location>
        <begin position="163"/>
        <end position="172"/>
    </location>
</feature>
<feature type="compositionally biased region" description="Low complexity" evidence="1">
    <location>
        <begin position="131"/>
        <end position="162"/>
    </location>
</feature>
<dbReference type="InterPro" id="IPR036470">
    <property type="entry name" value="Elicitin_sf"/>
</dbReference>
<evidence type="ECO:0000313" key="3">
    <source>
        <dbReference type="EMBL" id="KAF0699534.1"/>
    </source>
</evidence>
<gene>
    <name evidence="4" type="primary">Aste57867_9909</name>
    <name evidence="3" type="ORF">As57867_009870</name>
    <name evidence="4" type="ORF">ASTE57867_9909</name>
</gene>
<feature type="region of interest" description="Disordered" evidence="1">
    <location>
        <begin position="131"/>
        <end position="176"/>
    </location>
</feature>
<sequence>MKSTAIASALFFAAVSAQTDEQKATLVCVNNVQTALALAVMSPNSAACAKDAGFSLTSTDVSDAALAKYVASTACQSWYKTDVVGALAKITPPCEFPKGLDGKSAPLSTAKFDLTFADFAKWIQTTAGAASSSNATKPTTTAKAGSANSTTTSNSTAANSTTVSPSGNSTGMATASPATTSAATTAAPATTAKSSSVVATVSAAALVAIAAMYA</sequence>
<reference evidence="3" key="2">
    <citation type="submission" date="2019-06" db="EMBL/GenBank/DDBJ databases">
        <title>Genomics analysis of Aphanomyces spp. identifies a new class of oomycete effector associated with host adaptation.</title>
        <authorList>
            <person name="Gaulin E."/>
        </authorList>
    </citation>
    <scope>NUCLEOTIDE SEQUENCE</scope>
    <source>
        <strain evidence="3">CBS 578.67</strain>
    </source>
</reference>
<dbReference type="Proteomes" id="UP000332933">
    <property type="component" value="Unassembled WGS sequence"/>
</dbReference>